<dbReference type="PANTHER" id="PTHR10218:SF222">
    <property type="entry name" value="EXTRA-LARGE GUANINE NUCLEOTIDE-BINDING PROTEIN 1"/>
    <property type="match status" value="1"/>
</dbReference>
<protein>
    <submittedName>
        <fullName evidence="3">Uncharacterized protein</fullName>
    </submittedName>
</protein>
<keyword evidence="1" id="KW-0547">Nucleotide-binding</keyword>
<proteinExistence type="predicted"/>
<dbReference type="SUPFAM" id="SSF47895">
    <property type="entry name" value="Transducin (alpha subunit), insertion domain"/>
    <property type="match status" value="1"/>
</dbReference>
<dbReference type="InterPro" id="IPR001019">
    <property type="entry name" value="Gprotein_alpha_su"/>
</dbReference>
<dbReference type="Gene3D" id="1.10.400.10">
    <property type="entry name" value="GI Alpha 1, domain 2-like"/>
    <property type="match status" value="1"/>
</dbReference>
<dbReference type="GO" id="GO:0003924">
    <property type="term" value="F:GTPase activity"/>
    <property type="evidence" value="ECO:0007669"/>
    <property type="project" value="InterPro"/>
</dbReference>
<dbReference type="GO" id="GO:0005525">
    <property type="term" value="F:GTP binding"/>
    <property type="evidence" value="ECO:0007669"/>
    <property type="project" value="UniProtKB-KW"/>
</dbReference>
<dbReference type="AlphaFoldDB" id="A0A7J7FUR6"/>
<keyword evidence="2" id="KW-0342">GTP-binding</keyword>
<reference evidence="3 4" key="2">
    <citation type="submission" date="2020-07" db="EMBL/GenBank/DDBJ databases">
        <title>Genome assembly of wild tea tree DASZ reveals pedigree and selection history of tea varieties.</title>
        <authorList>
            <person name="Zhang W."/>
        </authorList>
    </citation>
    <scope>NUCLEOTIDE SEQUENCE [LARGE SCALE GENOMIC DNA]</scope>
    <source>
        <strain evidence="4">cv. G240</strain>
        <tissue evidence="3">Leaf</tissue>
    </source>
</reference>
<dbReference type="PANTHER" id="PTHR10218">
    <property type="entry name" value="GTP-BINDING PROTEIN ALPHA SUBUNIT"/>
    <property type="match status" value="1"/>
</dbReference>
<comment type="caution">
    <text evidence="3">The sequence shown here is derived from an EMBL/GenBank/DDBJ whole genome shotgun (WGS) entry which is preliminary data.</text>
</comment>
<dbReference type="InterPro" id="IPR011025">
    <property type="entry name" value="GproteinA_insert"/>
</dbReference>
<gene>
    <name evidence="3" type="ORF">HYC85_028266</name>
</gene>
<dbReference type="GO" id="GO:0007188">
    <property type="term" value="P:adenylate cyclase-modulating G protein-coupled receptor signaling pathway"/>
    <property type="evidence" value="ECO:0007669"/>
    <property type="project" value="TreeGrafter"/>
</dbReference>
<organism evidence="3 4">
    <name type="scientific">Camellia sinensis</name>
    <name type="common">Tea plant</name>
    <name type="synonym">Thea sinensis</name>
    <dbReference type="NCBI Taxonomy" id="4442"/>
    <lineage>
        <taxon>Eukaryota</taxon>
        <taxon>Viridiplantae</taxon>
        <taxon>Streptophyta</taxon>
        <taxon>Embryophyta</taxon>
        <taxon>Tracheophyta</taxon>
        <taxon>Spermatophyta</taxon>
        <taxon>Magnoliopsida</taxon>
        <taxon>eudicotyledons</taxon>
        <taxon>Gunneridae</taxon>
        <taxon>Pentapetalae</taxon>
        <taxon>asterids</taxon>
        <taxon>Ericales</taxon>
        <taxon>Theaceae</taxon>
        <taxon>Camellia</taxon>
    </lineage>
</organism>
<dbReference type="GO" id="GO:0005834">
    <property type="term" value="C:heterotrimeric G-protein complex"/>
    <property type="evidence" value="ECO:0007669"/>
    <property type="project" value="TreeGrafter"/>
</dbReference>
<dbReference type="GO" id="GO:0005737">
    <property type="term" value="C:cytoplasm"/>
    <property type="evidence" value="ECO:0007669"/>
    <property type="project" value="TreeGrafter"/>
</dbReference>
<name>A0A7J7FUR6_CAMSI</name>
<accession>A0A7J7FUR6</accession>
<evidence type="ECO:0000313" key="3">
    <source>
        <dbReference type="EMBL" id="KAF5932095.1"/>
    </source>
</evidence>
<dbReference type="PROSITE" id="PS51882">
    <property type="entry name" value="G_ALPHA"/>
    <property type="match status" value="1"/>
</dbReference>
<keyword evidence="4" id="KW-1185">Reference proteome</keyword>
<dbReference type="EMBL" id="JACBKZ010000014">
    <property type="protein sequence ID" value="KAF5932095.1"/>
    <property type="molecule type" value="Genomic_DNA"/>
</dbReference>
<evidence type="ECO:0000256" key="1">
    <source>
        <dbReference type="ARBA" id="ARBA00022741"/>
    </source>
</evidence>
<sequence>MLGVPSRQMLAIETHNWQGSNVLETHTFGETRIVHTRKRDSKIQEGISGLNLVNFQAGTKLDCAVLSLPVPSKSANPCGEQVNNLVSQAVPDYIEQRTPFQKLLLIGYSGSRTIFKQAKILCKYVPLSGDERENIKLLIQSNVYGYLGILLEGRERFEDESLNEARKNQFSDASGSSVSNLLSHRYGNSDVNDGKTMYSICPRLKAFSDWLLKVMASGNLEAIFPAATREYAPLVQELWNRRLTAGEVSWNCYLVLLADDILRLDYEPSDVDIIFAEGYACFWISHFPSEHMSSTLTPPISLILCSGWYLSFMLLPVLEFDVRVQARGFGESCKWLEMLEDVRIVIFCVALITHPTFDQMDFLLILNKFDLFEEMEQIPLTH</sequence>
<reference evidence="4" key="1">
    <citation type="journal article" date="2020" name="Nat. Commun.">
        <title>Genome assembly of wild tea tree DASZ reveals pedigree and selection history of tea varieties.</title>
        <authorList>
            <person name="Zhang W."/>
            <person name="Zhang Y."/>
            <person name="Qiu H."/>
            <person name="Guo Y."/>
            <person name="Wan H."/>
            <person name="Zhang X."/>
            <person name="Scossa F."/>
            <person name="Alseekh S."/>
            <person name="Zhang Q."/>
            <person name="Wang P."/>
            <person name="Xu L."/>
            <person name="Schmidt M.H."/>
            <person name="Jia X."/>
            <person name="Li D."/>
            <person name="Zhu A."/>
            <person name="Guo F."/>
            <person name="Chen W."/>
            <person name="Ni D."/>
            <person name="Usadel B."/>
            <person name="Fernie A.R."/>
            <person name="Wen W."/>
        </authorList>
    </citation>
    <scope>NUCLEOTIDE SEQUENCE [LARGE SCALE GENOMIC DNA]</scope>
    <source>
        <strain evidence="4">cv. G240</strain>
    </source>
</reference>
<dbReference type="GO" id="GO:0001664">
    <property type="term" value="F:G protein-coupled receptor binding"/>
    <property type="evidence" value="ECO:0007669"/>
    <property type="project" value="TreeGrafter"/>
</dbReference>
<evidence type="ECO:0000256" key="2">
    <source>
        <dbReference type="ARBA" id="ARBA00023134"/>
    </source>
</evidence>
<evidence type="ECO:0000313" key="4">
    <source>
        <dbReference type="Proteomes" id="UP000593564"/>
    </source>
</evidence>
<dbReference type="GO" id="GO:0031683">
    <property type="term" value="F:G-protein beta/gamma-subunit complex binding"/>
    <property type="evidence" value="ECO:0007669"/>
    <property type="project" value="InterPro"/>
</dbReference>
<dbReference type="Proteomes" id="UP000593564">
    <property type="component" value="Unassembled WGS sequence"/>
</dbReference>